<dbReference type="SMART" id="SM00587">
    <property type="entry name" value="CHK"/>
    <property type="match status" value="2"/>
</dbReference>
<gene>
    <name evidence="2" type="ORF">SFRICE_017399</name>
</gene>
<dbReference type="Gene3D" id="3.90.1200.10">
    <property type="match status" value="2"/>
</dbReference>
<dbReference type="InterPro" id="IPR015897">
    <property type="entry name" value="CHK_kinase-like"/>
</dbReference>
<feature type="domain" description="CHK kinase-like" evidence="1">
    <location>
        <begin position="122"/>
        <end position="315"/>
    </location>
</feature>
<dbReference type="EMBL" id="ODYU01000547">
    <property type="protein sequence ID" value="SOQ35490.1"/>
    <property type="molecule type" value="Genomic_DNA"/>
</dbReference>
<dbReference type="Pfam" id="PF02958">
    <property type="entry name" value="EcKL"/>
    <property type="match status" value="2"/>
</dbReference>
<dbReference type="PANTHER" id="PTHR11012">
    <property type="entry name" value="PROTEIN KINASE-LIKE DOMAIN-CONTAINING"/>
    <property type="match status" value="1"/>
</dbReference>
<feature type="domain" description="CHK kinase-like" evidence="1">
    <location>
        <begin position="538"/>
        <end position="731"/>
    </location>
</feature>
<reference evidence="2" key="1">
    <citation type="submission" date="2016-07" db="EMBL/GenBank/DDBJ databases">
        <authorList>
            <person name="Bretaudeau A."/>
        </authorList>
    </citation>
    <scope>NUCLEOTIDE SEQUENCE</scope>
    <source>
        <strain evidence="2">Rice</strain>
        <tissue evidence="2">Whole body</tissue>
    </source>
</reference>
<dbReference type="AlphaFoldDB" id="A0A2H1V3S2"/>
<evidence type="ECO:0000259" key="1">
    <source>
        <dbReference type="SMART" id="SM00587"/>
    </source>
</evidence>
<proteinExistence type="predicted"/>
<accession>A0A2H1V3S2</accession>
<sequence length="821" mass="94363">MNISVPQLEFIKKVVEENGFKDSKVTIKNFGEVGDNYGASVKRVTVEGENGNLSMIAKLAPTTEFLRARANTKITFSNEHLMYTKFLPKLVELQRKEEIPEAELFKFPKCYGSNSEAPNEVILLEDLKCKDYTMQDRMKSLSDECVTDILKSLAVLHSFSYVLKHKEPVIYNFFKDNLKDFMAAFADAPNFDMNNFEVLENFVIEILEDPEHKNIMKNKLCKIPQAAAKMAKLENDSRYAVILHGDAWTNNIMFKFEGETLKSSMLIDYQLSKNASPAYDLLYLLFNCTDYDTRSKNFYNWLDYYHSQLDKSLSNFGLKANYVYPRDQLDADLMRYGKMMFGWCVVLCSILTAKPEEAAKFKESMESEVPVEPTTDAADFFHADTTIRLRDRVTGIIKSFIDYVTLFIMSTFEGEFQDINEVQLQFIKNVIEEKGFKDSKVVIAPAGIAGDNYAANVKRIKVEGENGQLSIIAKIAPTNEIVRKRVNANTMFGNEHIIYTEFLPKLIQLQKQVGTPDEDLVKFPQCYGTYVEAPNEVILLEDLKELGFSMQDRLNSLSNESVTSVLRNLAIYHSLSYVLKSKEPDTYNYFKDNLRDMWGAMAELPEEELAYFSQLEEFIMQMVADPEYNNLIKNRVREIAPRAAKMSKFENGSRFAVIQHGDAWTNNIMFKFDGETLKESILIDYQVAKNASPANDLLYMIFNCTDHEIRLKNFNNWLDYYHSELDKSLSNYGLKANYVYPRDQLDADLKRYGKLQFGCSLLLCSVLSAKPEEAAKFKESMENESLEDSMDPMKNLQVETMERIKKKITGVIESFIEFGLL</sequence>
<dbReference type="InterPro" id="IPR011009">
    <property type="entry name" value="Kinase-like_dom_sf"/>
</dbReference>
<name>A0A2H1V3S2_SPOFR</name>
<evidence type="ECO:0000313" key="2">
    <source>
        <dbReference type="EMBL" id="SOQ35490.1"/>
    </source>
</evidence>
<dbReference type="InterPro" id="IPR004119">
    <property type="entry name" value="EcKL"/>
</dbReference>
<dbReference type="SUPFAM" id="SSF56112">
    <property type="entry name" value="Protein kinase-like (PK-like)"/>
    <property type="match status" value="2"/>
</dbReference>
<organism evidence="2">
    <name type="scientific">Spodoptera frugiperda</name>
    <name type="common">Fall armyworm</name>
    <dbReference type="NCBI Taxonomy" id="7108"/>
    <lineage>
        <taxon>Eukaryota</taxon>
        <taxon>Metazoa</taxon>
        <taxon>Ecdysozoa</taxon>
        <taxon>Arthropoda</taxon>
        <taxon>Hexapoda</taxon>
        <taxon>Insecta</taxon>
        <taxon>Pterygota</taxon>
        <taxon>Neoptera</taxon>
        <taxon>Endopterygota</taxon>
        <taxon>Lepidoptera</taxon>
        <taxon>Glossata</taxon>
        <taxon>Ditrysia</taxon>
        <taxon>Noctuoidea</taxon>
        <taxon>Noctuidae</taxon>
        <taxon>Amphipyrinae</taxon>
        <taxon>Spodoptera</taxon>
    </lineage>
</organism>
<protein>
    <submittedName>
        <fullName evidence="2">SFRICE_017399</fullName>
    </submittedName>
</protein>
<dbReference type="PANTHER" id="PTHR11012:SF30">
    <property type="entry name" value="PROTEIN KINASE-LIKE DOMAIN-CONTAINING"/>
    <property type="match status" value="1"/>
</dbReference>